<accession>A0A4D9DRY7</accession>
<name>A0A4D9DRY7_9SAUR</name>
<protein>
    <submittedName>
        <fullName evidence="2">Serine/threonine-protein kinase BRSK1</fullName>
    </submittedName>
</protein>
<dbReference type="EMBL" id="QXTE01000475">
    <property type="protein sequence ID" value="TFJ97613.1"/>
    <property type="molecule type" value="Genomic_DNA"/>
</dbReference>
<feature type="compositionally biased region" description="Polar residues" evidence="1">
    <location>
        <begin position="1"/>
        <end position="10"/>
    </location>
</feature>
<dbReference type="AlphaFoldDB" id="A0A4D9DRY7"/>
<reference evidence="2 3" key="2">
    <citation type="submission" date="2019-04" db="EMBL/GenBank/DDBJ databases">
        <title>The genome sequence of big-headed turtle.</title>
        <authorList>
            <person name="Gong S."/>
        </authorList>
    </citation>
    <scope>NUCLEOTIDE SEQUENCE [LARGE SCALE GENOMIC DNA]</scope>
    <source>
        <strain evidence="2">DO16091913</strain>
        <tissue evidence="2">Muscle</tissue>
    </source>
</reference>
<dbReference type="Proteomes" id="UP000297703">
    <property type="component" value="Unassembled WGS sequence"/>
</dbReference>
<evidence type="ECO:0000313" key="3">
    <source>
        <dbReference type="Proteomes" id="UP000297703"/>
    </source>
</evidence>
<evidence type="ECO:0000256" key="1">
    <source>
        <dbReference type="SAM" id="MobiDB-lite"/>
    </source>
</evidence>
<evidence type="ECO:0000313" key="2">
    <source>
        <dbReference type="EMBL" id="TFJ97613.1"/>
    </source>
</evidence>
<feature type="region of interest" description="Disordered" evidence="1">
    <location>
        <begin position="1"/>
        <end position="33"/>
    </location>
</feature>
<gene>
    <name evidence="2" type="ORF">DR999_PMT20537</name>
</gene>
<comment type="caution">
    <text evidence="2">The sequence shown here is derived from an EMBL/GenBank/DDBJ whole genome shotgun (WGS) entry which is preliminary data.</text>
</comment>
<dbReference type="GO" id="GO:0016301">
    <property type="term" value="F:kinase activity"/>
    <property type="evidence" value="ECO:0007669"/>
    <property type="project" value="UniProtKB-KW"/>
</dbReference>
<reference evidence="2 3" key="1">
    <citation type="submission" date="2019-04" db="EMBL/GenBank/DDBJ databases">
        <title>Draft genome of the big-headed turtle Platysternon megacephalum.</title>
        <authorList>
            <person name="Gong S."/>
        </authorList>
    </citation>
    <scope>NUCLEOTIDE SEQUENCE [LARGE SCALE GENOMIC DNA]</scope>
    <source>
        <strain evidence="2">DO16091913</strain>
        <tissue evidence="2">Muscle</tissue>
    </source>
</reference>
<sequence>MIQTAVSSPWTPEKETCPRSTRQRGSSSSHPNSPMGFLAATLVRGCLSHPAPVCGETGALGCIVPELAFGFEDPSYLPILLTLRGQTNAPLLMPEIKQALLVSVPNLLPRMLSGIPLQSQTSNPIPTQYTHFNLPRCLTAVPGPPHPGQNGALCKALSGSWVHVSTHPGSISFSENYGH</sequence>
<keyword evidence="2" id="KW-0418">Kinase</keyword>
<keyword evidence="2" id="KW-0808">Transferase</keyword>
<organism evidence="2 3">
    <name type="scientific">Platysternon megacephalum</name>
    <name type="common">big-headed turtle</name>
    <dbReference type="NCBI Taxonomy" id="55544"/>
    <lineage>
        <taxon>Eukaryota</taxon>
        <taxon>Metazoa</taxon>
        <taxon>Chordata</taxon>
        <taxon>Craniata</taxon>
        <taxon>Vertebrata</taxon>
        <taxon>Euteleostomi</taxon>
        <taxon>Archelosauria</taxon>
        <taxon>Testudinata</taxon>
        <taxon>Testudines</taxon>
        <taxon>Cryptodira</taxon>
        <taxon>Durocryptodira</taxon>
        <taxon>Testudinoidea</taxon>
        <taxon>Platysternidae</taxon>
        <taxon>Platysternon</taxon>
    </lineage>
</organism>
<feature type="compositionally biased region" description="Polar residues" evidence="1">
    <location>
        <begin position="18"/>
        <end position="32"/>
    </location>
</feature>
<keyword evidence="3" id="KW-1185">Reference proteome</keyword>
<proteinExistence type="predicted"/>